<proteinExistence type="predicted"/>
<dbReference type="Proteomes" id="UP001305779">
    <property type="component" value="Unassembled WGS sequence"/>
</dbReference>
<comment type="caution">
    <text evidence="2">The sequence shown here is derived from an EMBL/GenBank/DDBJ whole genome shotgun (WGS) entry which is preliminary data.</text>
</comment>
<feature type="transmembrane region" description="Helical" evidence="1">
    <location>
        <begin position="332"/>
        <end position="352"/>
    </location>
</feature>
<keyword evidence="3" id="KW-1185">Reference proteome</keyword>
<keyword evidence="1" id="KW-1133">Transmembrane helix</keyword>
<keyword evidence="1" id="KW-0472">Membrane</keyword>
<accession>A0ABR0EH13</accession>
<evidence type="ECO:0000256" key="1">
    <source>
        <dbReference type="SAM" id="Phobius"/>
    </source>
</evidence>
<protein>
    <submittedName>
        <fullName evidence="2">Uncharacterized protein</fullName>
    </submittedName>
</protein>
<reference evidence="2 3" key="1">
    <citation type="journal article" date="2023" name="G3 (Bethesda)">
        <title>A chromosome-level genome assembly of Zasmidium syzygii isolated from banana leaves.</title>
        <authorList>
            <person name="van Westerhoven A.C."/>
            <person name="Mehrabi R."/>
            <person name="Talebi R."/>
            <person name="Steentjes M.B.F."/>
            <person name="Corcolon B."/>
            <person name="Chong P.A."/>
            <person name="Kema G.H.J."/>
            <person name="Seidl M.F."/>
        </authorList>
    </citation>
    <scope>NUCLEOTIDE SEQUENCE [LARGE SCALE GENOMIC DNA]</scope>
    <source>
        <strain evidence="2 3">P124</strain>
    </source>
</reference>
<evidence type="ECO:0000313" key="3">
    <source>
        <dbReference type="Proteomes" id="UP001305779"/>
    </source>
</evidence>
<keyword evidence="1" id="KW-0812">Transmembrane</keyword>
<evidence type="ECO:0000313" key="2">
    <source>
        <dbReference type="EMBL" id="KAK4500807.1"/>
    </source>
</evidence>
<sequence>MAMAGFLDLPRELRDEVYQLDILSRPPIVRTDTNGTVSLTRRSRFSILCQQTRTEYEEELQKQMATLPLHHVTLDRLHARRIKVPHLPPTAKHLFLVVNIYLNTSANGKPTRPQQDMVLRDRLDKHTAKILTALRKMPQLERYIIECNIHELPCRCRRFGIGRLESILFKVLTYWGVVGAVEPRWASDWNQFSICQSCLWRRLTLESSMDGVDRAREEAIMSKEGWGVYSAKELTPSSQRRVARGGDVDKARLRYRSNWTDMIRFCRIDRGNEDHNGWVQLVEDLIVPYQHTDEKESSIQHQEPDEGDRDFMLDEFWWTLWWKLENSAGFPLIRVAFLLMIVALGLLLGLIYQKIS</sequence>
<organism evidence="2 3">
    <name type="scientific">Zasmidium cellare</name>
    <name type="common">Wine cellar mold</name>
    <name type="synonym">Racodium cellare</name>
    <dbReference type="NCBI Taxonomy" id="395010"/>
    <lineage>
        <taxon>Eukaryota</taxon>
        <taxon>Fungi</taxon>
        <taxon>Dikarya</taxon>
        <taxon>Ascomycota</taxon>
        <taxon>Pezizomycotina</taxon>
        <taxon>Dothideomycetes</taxon>
        <taxon>Dothideomycetidae</taxon>
        <taxon>Mycosphaerellales</taxon>
        <taxon>Mycosphaerellaceae</taxon>
        <taxon>Zasmidium</taxon>
    </lineage>
</organism>
<name>A0ABR0EH13_ZASCE</name>
<dbReference type="EMBL" id="JAXOVC010000006">
    <property type="protein sequence ID" value="KAK4500807.1"/>
    <property type="molecule type" value="Genomic_DNA"/>
</dbReference>
<gene>
    <name evidence="2" type="ORF">PRZ48_008999</name>
</gene>